<organism evidence="1 2">
    <name type="scientific">Araneus ventricosus</name>
    <name type="common">Orbweaver spider</name>
    <name type="synonym">Epeira ventricosa</name>
    <dbReference type="NCBI Taxonomy" id="182803"/>
    <lineage>
        <taxon>Eukaryota</taxon>
        <taxon>Metazoa</taxon>
        <taxon>Ecdysozoa</taxon>
        <taxon>Arthropoda</taxon>
        <taxon>Chelicerata</taxon>
        <taxon>Arachnida</taxon>
        <taxon>Araneae</taxon>
        <taxon>Araneomorphae</taxon>
        <taxon>Entelegynae</taxon>
        <taxon>Araneoidea</taxon>
        <taxon>Araneidae</taxon>
        <taxon>Araneus</taxon>
    </lineage>
</organism>
<evidence type="ECO:0000313" key="2">
    <source>
        <dbReference type="Proteomes" id="UP000499080"/>
    </source>
</evidence>
<evidence type="ECO:0000313" key="1">
    <source>
        <dbReference type="EMBL" id="GBL93032.1"/>
    </source>
</evidence>
<reference evidence="1 2" key="1">
    <citation type="journal article" date="2019" name="Sci. Rep.">
        <title>Orb-weaving spider Araneus ventricosus genome elucidates the spidroin gene catalogue.</title>
        <authorList>
            <person name="Kono N."/>
            <person name="Nakamura H."/>
            <person name="Ohtoshi R."/>
            <person name="Moran D.A.P."/>
            <person name="Shinohara A."/>
            <person name="Yoshida Y."/>
            <person name="Fujiwara M."/>
            <person name="Mori M."/>
            <person name="Tomita M."/>
            <person name="Arakawa K."/>
        </authorList>
    </citation>
    <scope>NUCLEOTIDE SEQUENCE [LARGE SCALE GENOMIC DNA]</scope>
</reference>
<proteinExistence type="predicted"/>
<accession>A0A4Y2BL98</accession>
<dbReference type="AlphaFoldDB" id="A0A4Y2BL98"/>
<dbReference type="Proteomes" id="UP000499080">
    <property type="component" value="Unassembled WGS sequence"/>
</dbReference>
<protein>
    <submittedName>
        <fullName evidence="1">Uncharacterized protein</fullName>
    </submittedName>
</protein>
<keyword evidence="2" id="KW-1185">Reference proteome</keyword>
<dbReference type="EMBL" id="BGPR01000090">
    <property type="protein sequence ID" value="GBL93032.1"/>
    <property type="molecule type" value="Genomic_DNA"/>
</dbReference>
<sequence>MERRWERLGDVRILNTERLGRRSSGRFGSLSDCQGTFPPVRMCSGMCAASSACIPRLPTFSGSVTSPTAFDHSFLIHRRSKTDLSEIAGQKSKSIGFGSKGLVFWTFRK</sequence>
<comment type="caution">
    <text evidence="1">The sequence shown here is derived from an EMBL/GenBank/DDBJ whole genome shotgun (WGS) entry which is preliminary data.</text>
</comment>
<gene>
    <name evidence="1" type="ORF">AVEN_54663_1</name>
</gene>
<name>A0A4Y2BL98_ARAVE</name>